<sequence length="241" mass="28109">MCRLLAFDVKEKVELEVIKAFVNAAKNDIYYKYISHSHGWGISAIIEINGKHKLVYYKSPEPIYEDEFFYNVVNLLKGDRVTGIIHARKAGKEFLIGLRHNHPYHMKTKTHDLYFAHNGSINRKAFSQPDYPSTDSYLFFLELVKALESSQQGIERAYKQVIDNLSKFSSSLNSALLTFNEIEGPVVYFAHYYNKERIKEMEEYYKVYKYGNYVFSSTVGYYLNRDIESVELGSVIRLLND</sequence>
<protein>
    <submittedName>
        <fullName evidence="2">Class II glutamine amidotransferase</fullName>
    </submittedName>
</protein>
<dbReference type="Gene3D" id="3.60.20.10">
    <property type="entry name" value="Glutamine Phosphoribosylpyrophosphate, subunit 1, domain 1"/>
    <property type="match status" value="1"/>
</dbReference>
<gene>
    <name evidence="2" type="ORF">D1868_08495</name>
</gene>
<keyword evidence="3" id="KW-1185">Reference proteome</keyword>
<evidence type="ECO:0000256" key="1">
    <source>
        <dbReference type="ARBA" id="ARBA00022962"/>
    </source>
</evidence>
<dbReference type="PANTHER" id="PTHR42824:SF1">
    <property type="entry name" value="GLUTAMINE AMIDOTRANSFERASE YAFJ-RELATED"/>
    <property type="match status" value="1"/>
</dbReference>
<dbReference type="GeneID" id="42799103"/>
<proteinExistence type="predicted"/>
<accession>A0A650CQA7</accession>
<dbReference type="EMBL" id="CP045483">
    <property type="protein sequence ID" value="QGR20019.1"/>
    <property type="molecule type" value="Genomic_DNA"/>
</dbReference>
<dbReference type="InterPro" id="IPR029055">
    <property type="entry name" value="Ntn_hydrolases_N"/>
</dbReference>
<dbReference type="Proteomes" id="UP000423396">
    <property type="component" value="Chromosome"/>
</dbReference>
<evidence type="ECO:0000313" key="3">
    <source>
        <dbReference type="Proteomes" id="UP000423396"/>
    </source>
</evidence>
<dbReference type="AlphaFoldDB" id="A0A650CQA7"/>
<dbReference type="KEGG" id="sazo:D1868_08495"/>
<reference evidence="2 3" key="1">
    <citation type="submission" date="2019-10" db="EMBL/GenBank/DDBJ databases">
        <title>Genome Sequences from Six Type Strain Members of the Archaeal Family Sulfolobaceae: Acidianus ambivalens, Acidianus infernus, Metallosphaera prunae, Stygiolobus azoricus, Sulfolobus metallicus, and Sulfurisphaera ohwakuensis.</title>
        <authorList>
            <person name="Counts J.A."/>
            <person name="Kelly R.M."/>
        </authorList>
    </citation>
    <scope>NUCLEOTIDE SEQUENCE [LARGE SCALE GENOMIC DNA]</scope>
    <source>
        <strain evidence="2 3">FC6</strain>
    </source>
</reference>
<dbReference type="SUPFAM" id="SSF56235">
    <property type="entry name" value="N-terminal nucleophile aminohydrolases (Ntn hydrolases)"/>
    <property type="match status" value="1"/>
</dbReference>
<dbReference type="Pfam" id="PF13230">
    <property type="entry name" value="GATase_4"/>
    <property type="match status" value="1"/>
</dbReference>
<dbReference type="PANTHER" id="PTHR42824">
    <property type="entry name" value="GLUTAMINE AMIDOTRANSFERASE"/>
    <property type="match status" value="1"/>
</dbReference>
<name>A0A650CQA7_9CREN</name>
<evidence type="ECO:0000313" key="2">
    <source>
        <dbReference type="EMBL" id="QGR20019.1"/>
    </source>
</evidence>
<dbReference type="RefSeq" id="WP_156007397.1">
    <property type="nucleotide sequence ID" value="NZ_CP045483.1"/>
</dbReference>
<dbReference type="OrthoDB" id="350529at2157"/>
<organism evidence="2 3">
    <name type="scientific">Stygiolobus azoricus</name>
    <dbReference type="NCBI Taxonomy" id="41675"/>
    <lineage>
        <taxon>Archaea</taxon>
        <taxon>Thermoproteota</taxon>
        <taxon>Thermoprotei</taxon>
        <taxon>Sulfolobales</taxon>
        <taxon>Sulfolobaceae</taxon>
        <taxon>Stygiolobus</taxon>
    </lineage>
</organism>
<keyword evidence="1 2" id="KW-0315">Glutamine amidotransferase</keyword>
<dbReference type="InterPro" id="IPR026869">
    <property type="entry name" value="EgtC-like"/>
</dbReference>
<keyword evidence="2" id="KW-0808">Transferase</keyword>
<dbReference type="GO" id="GO:0016740">
    <property type="term" value="F:transferase activity"/>
    <property type="evidence" value="ECO:0007669"/>
    <property type="project" value="UniProtKB-KW"/>
</dbReference>